<dbReference type="InterPro" id="IPR002052">
    <property type="entry name" value="DNA_methylase_N6_adenine_CS"/>
</dbReference>
<dbReference type="SUPFAM" id="SSF53335">
    <property type="entry name" value="S-adenosyl-L-methionine-dependent methyltransferases"/>
    <property type="match status" value="1"/>
</dbReference>
<dbReference type="InterPro" id="IPR047939">
    <property type="entry name" value="BREX_1_PglX"/>
</dbReference>
<dbReference type="RefSeq" id="WP_212506170.1">
    <property type="nucleotide sequence ID" value="NZ_CP060696.1"/>
</dbReference>
<dbReference type="KEGG" id="caml:H6X83_09045"/>
<evidence type="ECO:0000313" key="7">
    <source>
        <dbReference type="EMBL" id="QNO17102.1"/>
    </source>
</evidence>
<dbReference type="GO" id="GO:0006304">
    <property type="term" value="P:DNA modification"/>
    <property type="evidence" value="ECO:0007669"/>
    <property type="project" value="InterPro"/>
</dbReference>
<keyword evidence="3 7" id="KW-0808">Transferase</keyword>
<protein>
    <recommendedName>
        <fullName evidence="1">site-specific DNA-methyltransferase (adenine-specific)</fullName>
        <ecNumber evidence="1">2.1.1.72</ecNumber>
    </recommendedName>
</protein>
<keyword evidence="4" id="KW-0949">S-adenosyl-L-methionine</keyword>
<dbReference type="Pfam" id="PF07669">
    <property type="entry name" value="Eco57I"/>
    <property type="match status" value="1"/>
</dbReference>
<evidence type="ECO:0000256" key="1">
    <source>
        <dbReference type="ARBA" id="ARBA00011900"/>
    </source>
</evidence>
<dbReference type="PANTHER" id="PTHR33841">
    <property type="entry name" value="DNA METHYLTRANSFERASE YEEA-RELATED"/>
    <property type="match status" value="1"/>
</dbReference>
<proteinExistence type="predicted"/>
<dbReference type="EMBL" id="CP060696">
    <property type="protein sequence ID" value="QNO17102.1"/>
    <property type="molecule type" value="Genomic_DNA"/>
</dbReference>
<dbReference type="REBASE" id="443253">
    <property type="entry name" value="Oba18003ORF9045P"/>
</dbReference>
<gene>
    <name evidence="7" type="primary">pglX</name>
    <name evidence="7" type="ORF">H6X83_09045</name>
</gene>
<name>A0A7G9WEJ0_9FIRM</name>
<evidence type="ECO:0000256" key="2">
    <source>
        <dbReference type="ARBA" id="ARBA00022603"/>
    </source>
</evidence>
<dbReference type="InterPro" id="IPR050953">
    <property type="entry name" value="N4_N6_ade-DNA_methylase"/>
</dbReference>
<evidence type="ECO:0000256" key="5">
    <source>
        <dbReference type="ARBA" id="ARBA00047942"/>
    </source>
</evidence>
<dbReference type="NCBIfam" id="NF033452">
    <property type="entry name" value="BREX_1_MTaseX"/>
    <property type="match status" value="1"/>
</dbReference>
<sequence>MEKAAVCALAQKARASLEKSAHLCLQALRGPRLPEGAGLQQDLLLRKASKLGEDALCRNAAYRFFMQLAGIRYMEANGYLPYRVLTPAADGSIPEIMEHWLKSHEDTLDRDALFTELFRSECARLHDCMPDFFPSPDCDDLLLSLSCTHGTTKLLAESLPENDWQNNVEIIGWLYQYYHLEEKDNAIDVYRGAVKMRDVPAATQFFTTDWVVQYMVQNTLGRVWLESHPDSRLRTQMPYYLDTPQKTTRRPMQPQELRLLDPCMGSGHILVYAFELLLKIYAECGISAAEAAPQILKNNLWGLDIDEHSRQLAAFALLMKARACDPAVFDKRPVLHLCAVHGSKGISRDVLHFAANEDEALDDDLHRMVTAYRGAQQFGSLLHAPHVDLALLKARFETIHRELWPGDLFKMEARRLALETLLPLLLQTEVLANQYDAVVTNPPYLNHMAKPLRKFVDTNWPKYNNDLFAVFMVRNFDFCKPNGYCGFMTPFVWMFIKSYVHLRRFLADEKSVSSLVQMEYSAFEEATVPVCTFVLQNKKEEDPGRYLKLTAFTGGMEEMGRRVAQAAAHPGSTWDYEARLSDFLQIPGNPFAYWAGGSIARVFRQGTPLGDSAEICNGLFTCSNQRFLRLWWEVDQDNIDFSCKDAQDCRESLCRWFPYNKGGAYRKWYGNQDWVVDFADFGTEIRSYRVKSGQSAAMPGRQHYFEESLSWGFVSSSKFGVRAYPAGFIFDIAGSSLFPKPQDKLYRLGFLGSSTAYQFLQVLNPTLNCQVGDIARLPVLEAGDRSGIETLVAENITLCRADWDEQETSWNFTGHPLVLAKGTTLKEAQADRQRTSAAHAKRLKENEEAINRHFATLYGTGAPVTVESHDLSIHPADPAQDAQTLLSYFVGVFFGRFACDFWQPPTGTPVLLLEEAPQLFTEFLEARFGTGAADELALLLGKGTTAYVLKRWFTRTFFRSHCQMYRKRPLYWQTCCGKPALLYYHGDLTASLCFLAALAPEEKKLKALAAHPPVFDRNDGIPVNFAKLQPILRKI</sequence>
<dbReference type="EC" id="2.1.1.72" evidence="1"/>
<dbReference type="PROSITE" id="PS00092">
    <property type="entry name" value="N6_MTASE"/>
    <property type="match status" value="1"/>
</dbReference>
<accession>A0A7G9WEJ0</accession>
<dbReference type="Gene3D" id="3.40.50.150">
    <property type="entry name" value="Vaccinia Virus protein VP39"/>
    <property type="match status" value="1"/>
</dbReference>
<dbReference type="InterPro" id="IPR029063">
    <property type="entry name" value="SAM-dependent_MTases_sf"/>
</dbReference>
<dbReference type="Proteomes" id="UP000516046">
    <property type="component" value="Chromosome"/>
</dbReference>
<feature type="domain" description="Type II methyltransferase M.TaqI-like" evidence="6">
    <location>
        <begin position="298"/>
        <end position="522"/>
    </location>
</feature>
<organism evidence="7 8">
    <name type="scientific">Caproicibacterium amylolyticum</name>
    <dbReference type="NCBI Taxonomy" id="2766537"/>
    <lineage>
        <taxon>Bacteria</taxon>
        <taxon>Bacillati</taxon>
        <taxon>Bacillota</taxon>
        <taxon>Clostridia</taxon>
        <taxon>Eubacteriales</taxon>
        <taxon>Oscillospiraceae</taxon>
        <taxon>Caproicibacterium</taxon>
    </lineage>
</organism>
<keyword evidence="2 7" id="KW-0489">Methyltransferase</keyword>
<reference evidence="7 8" key="1">
    <citation type="submission" date="2020-08" db="EMBL/GenBank/DDBJ databases">
        <authorList>
            <person name="Ren C."/>
            <person name="Gu Y."/>
            <person name="Xu Y."/>
        </authorList>
    </citation>
    <scope>NUCLEOTIDE SEQUENCE [LARGE SCALE GENOMIC DNA]</scope>
    <source>
        <strain evidence="7 8">LBM18003</strain>
    </source>
</reference>
<keyword evidence="8" id="KW-1185">Reference proteome</keyword>
<comment type="catalytic activity">
    <reaction evidence="5">
        <text>a 2'-deoxyadenosine in DNA + S-adenosyl-L-methionine = an N(6)-methyl-2'-deoxyadenosine in DNA + S-adenosyl-L-homocysteine + H(+)</text>
        <dbReference type="Rhea" id="RHEA:15197"/>
        <dbReference type="Rhea" id="RHEA-COMP:12418"/>
        <dbReference type="Rhea" id="RHEA-COMP:12419"/>
        <dbReference type="ChEBI" id="CHEBI:15378"/>
        <dbReference type="ChEBI" id="CHEBI:57856"/>
        <dbReference type="ChEBI" id="CHEBI:59789"/>
        <dbReference type="ChEBI" id="CHEBI:90615"/>
        <dbReference type="ChEBI" id="CHEBI:90616"/>
        <dbReference type="EC" id="2.1.1.72"/>
    </reaction>
</comment>
<dbReference type="AlphaFoldDB" id="A0A7G9WEJ0"/>
<evidence type="ECO:0000313" key="8">
    <source>
        <dbReference type="Proteomes" id="UP000516046"/>
    </source>
</evidence>
<dbReference type="InterPro" id="IPR011639">
    <property type="entry name" value="MethylTrfase_TaqI-like_dom"/>
</dbReference>
<dbReference type="PANTHER" id="PTHR33841:SF1">
    <property type="entry name" value="DNA METHYLTRANSFERASE A"/>
    <property type="match status" value="1"/>
</dbReference>
<evidence type="ECO:0000256" key="4">
    <source>
        <dbReference type="ARBA" id="ARBA00022691"/>
    </source>
</evidence>
<dbReference type="PRINTS" id="PR00507">
    <property type="entry name" value="N12N6MTFRASE"/>
</dbReference>
<dbReference type="GO" id="GO:0032259">
    <property type="term" value="P:methylation"/>
    <property type="evidence" value="ECO:0007669"/>
    <property type="project" value="UniProtKB-KW"/>
</dbReference>
<evidence type="ECO:0000259" key="6">
    <source>
        <dbReference type="Pfam" id="PF07669"/>
    </source>
</evidence>
<evidence type="ECO:0000256" key="3">
    <source>
        <dbReference type="ARBA" id="ARBA00022679"/>
    </source>
</evidence>
<dbReference type="GO" id="GO:0009007">
    <property type="term" value="F:site-specific DNA-methyltransferase (adenine-specific) activity"/>
    <property type="evidence" value="ECO:0007669"/>
    <property type="project" value="UniProtKB-EC"/>
</dbReference>
<dbReference type="GO" id="GO:0003676">
    <property type="term" value="F:nucleic acid binding"/>
    <property type="evidence" value="ECO:0007669"/>
    <property type="project" value="InterPro"/>
</dbReference>